<dbReference type="AlphaFoldDB" id="A0A239AZ05"/>
<evidence type="ECO:0000313" key="3">
    <source>
        <dbReference type="Proteomes" id="UP000198280"/>
    </source>
</evidence>
<sequence>MTEHPHSVLVQKAYAAFTRGDMDSLARLLSGDAAHHSPGDHPLSGHYKGRDEIIGYYRRLTEETDGSMRVQLRQVLVDGRGHAMALHHLTAERGGEYLDQPGGIVFRIVGDRITDLDECVCDLEATNRFWS</sequence>
<dbReference type="Pfam" id="PF12680">
    <property type="entry name" value="SnoaL_2"/>
    <property type="match status" value="1"/>
</dbReference>
<accession>A0A239AZ05</accession>
<dbReference type="CDD" id="cd00531">
    <property type="entry name" value="NTF2_like"/>
    <property type="match status" value="1"/>
</dbReference>
<evidence type="ECO:0000313" key="2">
    <source>
        <dbReference type="EMBL" id="SNS00254.1"/>
    </source>
</evidence>
<organism evidence="2 3">
    <name type="scientific">Actinacidiphila glaucinigra</name>
    <dbReference type="NCBI Taxonomy" id="235986"/>
    <lineage>
        <taxon>Bacteria</taxon>
        <taxon>Bacillati</taxon>
        <taxon>Actinomycetota</taxon>
        <taxon>Actinomycetes</taxon>
        <taxon>Kitasatosporales</taxon>
        <taxon>Streptomycetaceae</taxon>
        <taxon>Actinacidiphila</taxon>
    </lineage>
</organism>
<dbReference type="OrthoDB" id="8375282at2"/>
<dbReference type="InterPro" id="IPR037401">
    <property type="entry name" value="SnoaL-like"/>
</dbReference>
<reference evidence="2 3" key="1">
    <citation type="submission" date="2017-06" db="EMBL/GenBank/DDBJ databases">
        <authorList>
            <person name="Kim H.J."/>
            <person name="Triplett B.A."/>
        </authorList>
    </citation>
    <scope>NUCLEOTIDE SEQUENCE [LARGE SCALE GENOMIC DNA]</scope>
    <source>
        <strain evidence="2 3">CGMCC 4.1858</strain>
    </source>
</reference>
<protein>
    <recommendedName>
        <fullName evidence="1">SnoaL-like domain-containing protein</fullName>
    </recommendedName>
</protein>
<keyword evidence="3" id="KW-1185">Reference proteome</keyword>
<gene>
    <name evidence="2" type="ORF">SAMN05216252_102236</name>
</gene>
<dbReference type="EMBL" id="FZOF01000002">
    <property type="protein sequence ID" value="SNS00254.1"/>
    <property type="molecule type" value="Genomic_DNA"/>
</dbReference>
<dbReference type="InterPro" id="IPR032710">
    <property type="entry name" value="NTF2-like_dom_sf"/>
</dbReference>
<dbReference type="RefSeq" id="WP_089222696.1">
    <property type="nucleotide sequence ID" value="NZ_FZOF01000002.1"/>
</dbReference>
<dbReference type="Proteomes" id="UP000198280">
    <property type="component" value="Unassembled WGS sequence"/>
</dbReference>
<evidence type="ECO:0000259" key="1">
    <source>
        <dbReference type="Pfam" id="PF12680"/>
    </source>
</evidence>
<name>A0A239AZ05_9ACTN</name>
<dbReference type="SUPFAM" id="SSF54427">
    <property type="entry name" value="NTF2-like"/>
    <property type="match status" value="1"/>
</dbReference>
<proteinExistence type="predicted"/>
<dbReference type="Gene3D" id="3.10.450.50">
    <property type="match status" value="1"/>
</dbReference>
<feature type="domain" description="SnoaL-like" evidence="1">
    <location>
        <begin position="10"/>
        <end position="115"/>
    </location>
</feature>